<protein>
    <submittedName>
        <fullName evidence="6">Glycosyltransferase</fullName>
        <ecNumber evidence="6">2.4.-.-</ecNumber>
    </submittedName>
</protein>
<dbReference type="PANTHER" id="PTHR43179:SF12">
    <property type="entry name" value="GALACTOFURANOSYLTRANSFERASE GLFT2"/>
    <property type="match status" value="1"/>
</dbReference>
<comment type="similarity">
    <text evidence="1">Belongs to the glycosyltransferase 2 family.</text>
</comment>
<dbReference type="PANTHER" id="PTHR43179">
    <property type="entry name" value="RHAMNOSYLTRANSFERASE WBBL"/>
    <property type="match status" value="1"/>
</dbReference>
<evidence type="ECO:0000256" key="4">
    <source>
        <dbReference type="SAM" id="MobiDB-lite"/>
    </source>
</evidence>
<proteinExistence type="inferred from homology"/>
<keyword evidence="7" id="KW-1185">Reference proteome</keyword>
<keyword evidence="3 6" id="KW-0808">Transferase</keyword>
<keyword evidence="2 6" id="KW-0328">Glycosyltransferase</keyword>
<dbReference type="Pfam" id="PF00535">
    <property type="entry name" value="Glycos_transf_2"/>
    <property type="match status" value="1"/>
</dbReference>
<dbReference type="InterPro" id="IPR029044">
    <property type="entry name" value="Nucleotide-diphossugar_trans"/>
</dbReference>
<evidence type="ECO:0000256" key="1">
    <source>
        <dbReference type="ARBA" id="ARBA00006739"/>
    </source>
</evidence>
<dbReference type="Gene3D" id="3.90.550.10">
    <property type="entry name" value="Spore Coat Polysaccharide Biosynthesis Protein SpsA, Chain A"/>
    <property type="match status" value="1"/>
</dbReference>
<dbReference type="CDD" id="cd00761">
    <property type="entry name" value="Glyco_tranf_GTA_type"/>
    <property type="match status" value="1"/>
</dbReference>
<dbReference type="EC" id="2.4.-.-" evidence="6"/>
<reference evidence="6 7" key="1">
    <citation type="submission" date="2023-06" db="EMBL/GenBank/DDBJ databases">
        <title>Roseiconus lacunae JC819 isolated from Gulf of Mannar region, Tamil Nadu.</title>
        <authorList>
            <person name="Pk S."/>
            <person name="Ch S."/>
            <person name="Ch V.R."/>
        </authorList>
    </citation>
    <scope>NUCLEOTIDE SEQUENCE [LARGE SCALE GENOMIC DNA]</scope>
    <source>
        <strain evidence="6 7">JC819</strain>
    </source>
</reference>
<gene>
    <name evidence="6" type="ORF">QTN89_23665</name>
</gene>
<accession>A0ABT7PQA3</accession>
<feature type="region of interest" description="Disordered" evidence="4">
    <location>
        <begin position="309"/>
        <end position="341"/>
    </location>
</feature>
<comment type="caution">
    <text evidence="6">The sequence shown here is derived from an EMBL/GenBank/DDBJ whole genome shotgun (WGS) entry which is preliminary data.</text>
</comment>
<name>A0ABT7PQA3_9BACT</name>
<feature type="domain" description="Glycosyltransferase 2-like" evidence="5">
    <location>
        <begin position="10"/>
        <end position="105"/>
    </location>
</feature>
<organism evidence="6 7">
    <name type="scientific">Roseiconus lacunae</name>
    <dbReference type="NCBI Taxonomy" id="2605694"/>
    <lineage>
        <taxon>Bacteria</taxon>
        <taxon>Pseudomonadati</taxon>
        <taxon>Planctomycetota</taxon>
        <taxon>Planctomycetia</taxon>
        <taxon>Pirellulales</taxon>
        <taxon>Pirellulaceae</taxon>
        <taxon>Roseiconus</taxon>
    </lineage>
</organism>
<evidence type="ECO:0000256" key="3">
    <source>
        <dbReference type="ARBA" id="ARBA00022679"/>
    </source>
</evidence>
<dbReference type="RefSeq" id="WP_160149571.1">
    <property type="nucleotide sequence ID" value="NZ_JASZZN010000022.1"/>
</dbReference>
<dbReference type="SUPFAM" id="SSF53448">
    <property type="entry name" value="Nucleotide-diphospho-sugar transferases"/>
    <property type="match status" value="1"/>
</dbReference>
<dbReference type="InterPro" id="IPR001173">
    <property type="entry name" value="Glyco_trans_2-like"/>
</dbReference>
<evidence type="ECO:0000259" key="5">
    <source>
        <dbReference type="Pfam" id="PF00535"/>
    </source>
</evidence>
<dbReference type="Proteomes" id="UP001239462">
    <property type="component" value="Unassembled WGS sequence"/>
</dbReference>
<evidence type="ECO:0000313" key="6">
    <source>
        <dbReference type="EMBL" id="MDM4018469.1"/>
    </source>
</evidence>
<sequence>MANQFSSLISIVIPTYGRDAVLIQTICSLLELAHPANEILIVDQSMTHDEPTERQLSDWAHGQTIRWIRRRSPSITAAMNDGLRQARSKLVLFLDDDIKPRSELVRIHRDAHVSDENLWATVGQIVQPWQSPEDRPAPKKLSGLRVDEDFPFHSSRNSSLQNVMAGNLCVKRHHAIALGGFDENFIGSAFRFETEFAHRLTKAGGLIRFLGDAGIDHLRADHGGTRDKGSHLTSMDPRHGIGDHYFALLHSPSPLSAYVYCARRTLREIRTKFHLRHPWWIPAKLIGECRAFLGALRLLRQKRKHLTPASDSRAIDVQRSLAKPPHADSDIRSPRSSSRIA</sequence>
<dbReference type="EMBL" id="JASZZN010000022">
    <property type="protein sequence ID" value="MDM4018469.1"/>
    <property type="molecule type" value="Genomic_DNA"/>
</dbReference>
<evidence type="ECO:0000256" key="2">
    <source>
        <dbReference type="ARBA" id="ARBA00022676"/>
    </source>
</evidence>
<dbReference type="GO" id="GO:0016757">
    <property type="term" value="F:glycosyltransferase activity"/>
    <property type="evidence" value="ECO:0007669"/>
    <property type="project" value="UniProtKB-KW"/>
</dbReference>
<evidence type="ECO:0000313" key="7">
    <source>
        <dbReference type="Proteomes" id="UP001239462"/>
    </source>
</evidence>